<feature type="binding site" evidence="4">
    <location>
        <position position="117"/>
    </location>
    <ligand>
        <name>a divalent metal cation</name>
        <dbReference type="ChEBI" id="CHEBI:60240"/>
        <label>1</label>
    </ligand>
</feature>
<dbReference type="CDD" id="cd01310">
    <property type="entry name" value="TatD_DNAse"/>
    <property type="match status" value="1"/>
</dbReference>
<evidence type="ECO:0000256" key="3">
    <source>
        <dbReference type="ARBA" id="ARBA00022801"/>
    </source>
</evidence>
<dbReference type="EC" id="3.1.1.96" evidence="5"/>
<dbReference type="PANTHER" id="PTHR46124">
    <property type="entry name" value="D-AMINOACYL-TRNA DEACYLASE"/>
    <property type="match status" value="1"/>
</dbReference>
<dbReference type="SUPFAM" id="SSF51556">
    <property type="entry name" value="Metallo-dependent hydrolases"/>
    <property type="match status" value="1"/>
</dbReference>
<evidence type="ECO:0000256" key="1">
    <source>
        <dbReference type="ARBA" id="ARBA00009275"/>
    </source>
</evidence>
<dbReference type="Pfam" id="PF01026">
    <property type="entry name" value="TatD_DNase"/>
    <property type="match status" value="1"/>
</dbReference>
<dbReference type="GO" id="GO:0004536">
    <property type="term" value="F:DNA nuclease activity"/>
    <property type="evidence" value="ECO:0007669"/>
    <property type="project" value="InterPro"/>
</dbReference>
<dbReference type="FunFam" id="3.20.20.140:FF:000005">
    <property type="entry name" value="TatD family hydrolase"/>
    <property type="match status" value="1"/>
</dbReference>
<dbReference type="PANTHER" id="PTHR46124:SF2">
    <property type="entry name" value="D-AMINOACYL-TRNA DEACYLASE"/>
    <property type="match status" value="1"/>
</dbReference>
<name>A0A6V8LMX5_9BACT</name>
<comment type="caution">
    <text evidence="5">The sequence shown here is derived from an EMBL/GenBank/DDBJ whole genome shotgun (WGS) entry which is preliminary data.</text>
</comment>
<reference evidence="5 6" key="2">
    <citation type="submission" date="2020-05" db="EMBL/GenBank/DDBJ databases">
        <title>Draft genome sequence of Desulfovibrio sp. strainFSS-1.</title>
        <authorList>
            <person name="Shimoshige H."/>
            <person name="Kobayashi H."/>
            <person name="Maekawa T."/>
        </authorList>
    </citation>
    <scope>NUCLEOTIDE SEQUENCE [LARGE SCALE GENOMIC DNA]</scope>
    <source>
        <strain evidence="5 6">SIID29052-01</strain>
    </source>
</reference>
<dbReference type="PIRSF" id="PIRSF005902">
    <property type="entry name" value="DNase_TatD"/>
    <property type="match status" value="1"/>
</dbReference>
<feature type="binding site" evidence="4">
    <location>
        <position position="31"/>
    </location>
    <ligand>
        <name>a divalent metal cation</name>
        <dbReference type="ChEBI" id="CHEBI:60240"/>
        <label>1</label>
    </ligand>
</feature>
<dbReference type="InterPro" id="IPR001130">
    <property type="entry name" value="TatD-like"/>
</dbReference>
<feature type="binding site" evidence="4">
    <location>
        <position position="29"/>
    </location>
    <ligand>
        <name>a divalent metal cation</name>
        <dbReference type="ChEBI" id="CHEBI:60240"/>
        <label>1</label>
    </ligand>
</feature>
<evidence type="ECO:0000256" key="4">
    <source>
        <dbReference type="PIRSR" id="PIRSR005902-1"/>
    </source>
</evidence>
<dbReference type="EMBL" id="BLTE01000001">
    <property type="protein sequence ID" value="GFK92360.1"/>
    <property type="molecule type" value="Genomic_DNA"/>
</dbReference>
<dbReference type="GO" id="GO:0005829">
    <property type="term" value="C:cytosol"/>
    <property type="evidence" value="ECO:0007669"/>
    <property type="project" value="TreeGrafter"/>
</dbReference>
<evidence type="ECO:0000313" key="6">
    <source>
        <dbReference type="Proteomes" id="UP000494245"/>
    </source>
</evidence>
<comment type="similarity">
    <text evidence="1">Belongs to the metallo-dependent hydrolases superfamily. TatD-type hydrolase family.</text>
</comment>
<dbReference type="Proteomes" id="UP000494245">
    <property type="component" value="Unassembled WGS sequence"/>
</dbReference>
<dbReference type="GO" id="GO:0046872">
    <property type="term" value="F:metal ion binding"/>
    <property type="evidence" value="ECO:0007669"/>
    <property type="project" value="UniProtKB-KW"/>
</dbReference>
<sequence>MRYPPGVAKQKEKPAPESLGLPCVGVETHAHLDYKRLDPEALPGLLERARSAGVARLGNVFLGVEAYCANAPILSAYPEVFFLLGVHPNDAGEADIRHVADMGDLFAGEPRLRAVGEIGLDFYWKDTPPDVQERFFREQLAMARELGRPVAVHSRDASAETLRVLDDSGIAGEQVLWHCFGGGPDLAVELIQRGYTVSIPGPVTYSKNEDLRRAVSILELDRLVIESDAPFLTPEPYRGRPNEPAYNVFTAQTVARIKGLETADLWRRTGDNARRFFGLD</sequence>
<dbReference type="NCBIfam" id="TIGR00010">
    <property type="entry name" value="YchF/TatD family DNA exonuclease"/>
    <property type="match status" value="1"/>
</dbReference>
<dbReference type="InterPro" id="IPR032466">
    <property type="entry name" value="Metal_Hydrolase"/>
</dbReference>
<gene>
    <name evidence="5" type="primary">dtd3</name>
    <name evidence="5" type="ORF">NNJEOMEG_00185</name>
</gene>
<accession>A0A6V8LMX5</accession>
<feature type="binding site" evidence="4">
    <location>
        <position position="178"/>
    </location>
    <ligand>
        <name>a divalent metal cation</name>
        <dbReference type="ChEBI" id="CHEBI:60240"/>
        <label>2</label>
    </ligand>
</feature>
<evidence type="ECO:0000256" key="2">
    <source>
        <dbReference type="ARBA" id="ARBA00022723"/>
    </source>
</evidence>
<dbReference type="InterPro" id="IPR015991">
    <property type="entry name" value="TatD/YcfH-like"/>
</dbReference>
<keyword evidence="6" id="KW-1185">Reference proteome</keyword>
<protein>
    <submittedName>
        <fullName evidence="5">D-aminoacyl-tRNA deacylase</fullName>
        <ecNumber evidence="5">3.1.1.96</ecNumber>
    </submittedName>
</protein>
<reference evidence="5 6" key="1">
    <citation type="submission" date="2020-04" db="EMBL/GenBank/DDBJ databases">
        <authorList>
            <consortium name="Desulfovibrio sp. FSS-1 genome sequencing consortium"/>
            <person name="Shimoshige H."/>
            <person name="Kobayashi H."/>
            <person name="Maekawa T."/>
        </authorList>
    </citation>
    <scope>NUCLEOTIDE SEQUENCE [LARGE SCALE GENOMIC DNA]</scope>
    <source>
        <strain evidence="5 6">SIID29052-01</strain>
    </source>
</reference>
<feature type="binding site" evidence="4">
    <location>
        <position position="228"/>
    </location>
    <ligand>
        <name>a divalent metal cation</name>
        <dbReference type="ChEBI" id="CHEBI:60240"/>
        <label>1</label>
    </ligand>
</feature>
<dbReference type="Gene3D" id="3.20.20.140">
    <property type="entry name" value="Metal-dependent hydrolases"/>
    <property type="match status" value="1"/>
</dbReference>
<dbReference type="AlphaFoldDB" id="A0A6V8LMX5"/>
<keyword evidence="2 4" id="KW-0479">Metal-binding</keyword>
<evidence type="ECO:0000313" key="5">
    <source>
        <dbReference type="EMBL" id="GFK92360.1"/>
    </source>
</evidence>
<keyword evidence="3 5" id="KW-0378">Hydrolase</keyword>
<proteinExistence type="inferred from homology"/>
<feature type="binding site" evidence="4">
    <location>
        <position position="153"/>
    </location>
    <ligand>
        <name>a divalent metal cation</name>
        <dbReference type="ChEBI" id="CHEBI:60240"/>
        <label>2</label>
    </ligand>
</feature>
<organism evidence="5 6">
    <name type="scientific">Fundidesulfovibrio magnetotacticus</name>
    <dbReference type="NCBI Taxonomy" id="2730080"/>
    <lineage>
        <taxon>Bacteria</taxon>
        <taxon>Pseudomonadati</taxon>
        <taxon>Thermodesulfobacteriota</taxon>
        <taxon>Desulfovibrionia</taxon>
        <taxon>Desulfovibrionales</taxon>
        <taxon>Desulfovibrionaceae</taxon>
        <taxon>Fundidesulfovibrio</taxon>
    </lineage>
</organism>
<dbReference type="GO" id="GO:0051499">
    <property type="term" value="F:D-aminoacyl-tRNA deacylase activity"/>
    <property type="evidence" value="ECO:0007669"/>
    <property type="project" value="UniProtKB-EC"/>
</dbReference>